<organism evidence="3 4">
    <name type="scientific">Promicromonospora kroppenstedtii</name>
    <dbReference type="NCBI Taxonomy" id="440482"/>
    <lineage>
        <taxon>Bacteria</taxon>
        <taxon>Bacillati</taxon>
        <taxon>Actinomycetota</taxon>
        <taxon>Actinomycetes</taxon>
        <taxon>Micrococcales</taxon>
        <taxon>Promicromonosporaceae</taxon>
        <taxon>Promicromonospora</taxon>
    </lineage>
</organism>
<protein>
    <recommendedName>
        <fullName evidence="2">TIR domain-containing protein</fullName>
    </recommendedName>
</protein>
<dbReference type="SUPFAM" id="SSF69322">
    <property type="entry name" value="Tricorn protease domain 2"/>
    <property type="match status" value="1"/>
</dbReference>
<dbReference type="Proteomes" id="UP001611580">
    <property type="component" value="Unassembled WGS sequence"/>
</dbReference>
<evidence type="ECO:0000313" key="3">
    <source>
        <dbReference type="EMBL" id="MFI2485707.1"/>
    </source>
</evidence>
<sequence>MTDRIVRSLLPTSRAGRVARNSRAHAAPPSGGYDAFLSYSRDSDGEFAPAFHAELLDFDKRDDVPDLNVFLDRTGLANNPSLWDAIERKLERSDYLILFASEGAASSKYVAKEVAWWLDHRGPETLLVALTSGKIVWDQTANEIDAISTTALPAPLVERIDHEPKWTDLTRLRQRRFWRHHPDRPGVLAELVAPLRGSDVSTEEILSAHIARQSSAGLRNRLVNMALAVMLVLSIGAFAYAQREADRANEAVNANEAHLLGATSHVVHQDDPATAQLLAVEAVRRLRDGQTRTALFNAVTANEPADPYLLRTVDVPEETGLADVAPTAAGVVGRTETGDLVRWNPDDGAPTVLRGDRTPFGSVTGSGRAGPVVSGSADGAVVAAVDDLGVTLGRFGPLPADSTSRQTHLDLPGTTAVAVTPDGDTLVIAWHDATSDRNRIGTINLADRDLAVLESDDGAARPAEQRLAFRTKAETDLSVTSLAVGSSRTLAVADAAAGTLEIRSLDTLEPTGGGPVDLPDGGVPSPSLRDWATLASDGDTTTVTLHHWADGTARTADCPVPRAWSDPEVVAVDDATTRALVATDGGLVACEIGADTDVHRTWHLSGIRGPGSPVLVGADRVAAASDGRIALWSTAGTDGDVPLPSAAGVAATGRDPRQDEDPGEDPGAGGPAQAGPSAVLATYRAEPGRPASTAASWSDGTVLIHGLGTVDLPADSPDAGRPLLPVWLDEDRLLLVTPDGEAYRTQGGTTAGYEAGFRDLVAPGLDGGDPDCATIVSAQRTRDDLVLVDTCSGLHVLDVGLQERALYVPGPLGTTPRLGTAWAEPGRVAVADDGSQIAVAPRDFSLRVADLTAAAAGEREVWTVRGSSVDQVHLIGARTGADMTLPERLVTLGLDAKVRLRAVAGPGDPEDLDLTGTYGDVLAVLPGPDLVARNQGAALAFFDIATGQKVGSLATRLYAPGGKVAPGDVYAGDGQLLVVQDHGVTTGWTFSDDQMIARACAMAGREPTAADMPDGVSLATTPTCPENR</sequence>
<feature type="region of interest" description="Disordered" evidence="1">
    <location>
        <begin position="1008"/>
        <end position="1028"/>
    </location>
</feature>
<keyword evidence="4" id="KW-1185">Reference proteome</keyword>
<evidence type="ECO:0000256" key="1">
    <source>
        <dbReference type="SAM" id="MobiDB-lite"/>
    </source>
</evidence>
<accession>A0ABW7XDY6</accession>
<proteinExistence type="predicted"/>
<evidence type="ECO:0000259" key="2">
    <source>
        <dbReference type="SMART" id="SM00255"/>
    </source>
</evidence>
<feature type="region of interest" description="Disordered" evidence="1">
    <location>
        <begin position="343"/>
        <end position="373"/>
    </location>
</feature>
<dbReference type="Gene3D" id="3.40.50.10140">
    <property type="entry name" value="Toll/interleukin-1 receptor homology (TIR) domain"/>
    <property type="match status" value="1"/>
</dbReference>
<dbReference type="SUPFAM" id="SSF52200">
    <property type="entry name" value="Toll/Interleukin receptor TIR domain"/>
    <property type="match status" value="1"/>
</dbReference>
<gene>
    <name evidence="3" type="ORF">ACH47X_02300</name>
</gene>
<feature type="domain" description="TIR" evidence="2">
    <location>
        <begin position="32"/>
        <end position="176"/>
    </location>
</feature>
<dbReference type="SMART" id="SM00255">
    <property type="entry name" value="TIR"/>
    <property type="match status" value="1"/>
</dbReference>
<dbReference type="EMBL" id="JBIRYI010000001">
    <property type="protein sequence ID" value="MFI2485707.1"/>
    <property type="molecule type" value="Genomic_DNA"/>
</dbReference>
<name>A0ABW7XDY6_9MICO</name>
<reference evidence="3 4" key="1">
    <citation type="submission" date="2024-10" db="EMBL/GenBank/DDBJ databases">
        <title>The Natural Products Discovery Center: Release of the First 8490 Sequenced Strains for Exploring Actinobacteria Biosynthetic Diversity.</title>
        <authorList>
            <person name="Kalkreuter E."/>
            <person name="Kautsar S.A."/>
            <person name="Yang D."/>
            <person name="Bader C.D."/>
            <person name="Teijaro C.N."/>
            <person name="Fluegel L."/>
            <person name="Davis C.M."/>
            <person name="Simpson J.R."/>
            <person name="Lauterbach L."/>
            <person name="Steele A.D."/>
            <person name="Gui C."/>
            <person name="Meng S."/>
            <person name="Li G."/>
            <person name="Viehrig K."/>
            <person name="Ye F."/>
            <person name="Su P."/>
            <person name="Kiefer A.F."/>
            <person name="Nichols A."/>
            <person name="Cepeda A.J."/>
            <person name="Yan W."/>
            <person name="Fan B."/>
            <person name="Jiang Y."/>
            <person name="Adhikari A."/>
            <person name="Zheng C.-J."/>
            <person name="Schuster L."/>
            <person name="Cowan T.M."/>
            <person name="Smanski M.J."/>
            <person name="Chevrette M.G."/>
            <person name="De Carvalho L.P.S."/>
            <person name="Shen B."/>
        </authorList>
    </citation>
    <scope>NUCLEOTIDE SEQUENCE [LARGE SCALE GENOMIC DNA]</scope>
    <source>
        <strain evidence="3 4">NPDC019481</strain>
    </source>
</reference>
<dbReference type="RefSeq" id="WP_397400993.1">
    <property type="nucleotide sequence ID" value="NZ_JBIRYI010000001.1"/>
</dbReference>
<evidence type="ECO:0000313" key="4">
    <source>
        <dbReference type="Proteomes" id="UP001611580"/>
    </source>
</evidence>
<feature type="region of interest" description="Disordered" evidence="1">
    <location>
        <begin position="633"/>
        <end position="675"/>
    </location>
</feature>
<dbReference type="InterPro" id="IPR035897">
    <property type="entry name" value="Toll_tir_struct_dom_sf"/>
</dbReference>
<feature type="compositionally biased region" description="Polar residues" evidence="1">
    <location>
        <begin position="1018"/>
        <end position="1028"/>
    </location>
</feature>
<comment type="caution">
    <text evidence="3">The sequence shown here is derived from an EMBL/GenBank/DDBJ whole genome shotgun (WGS) entry which is preliminary data.</text>
</comment>
<dbReference type="InterPro" id="IPR000157">
    <property type="entry name" value="TIR_dom"/>
</dbReference>